<dbReference type="PANTHER" id="PTHR34315:SF1">
    <property type="entry name" value="INTRADIOL RING-CLEAVAGE DIOXYGENASES DOMAIN-CONTAINING PROTEIN-RELATED"/>
    <property type="match status" value="1"/>
</dbReference>
<evidence type="ECO:0000259" key="1">
    <source>
        <dbReference type="Pfam" id="PF00775"/>
    </source>
</evidence>
<dbReference type="InterPro" id="IPR000627">
    <property type="entry name" value="Intradiol_dOase_C"/>
</dbReference>
<dbReference type="Pfam" id="PF00775">
    <property type="entry name" value="Dioxygenase_C"/>
    <property type="match status" value="1"/>
</dbReference>
<evidence type="ECO:0000313" key="3">
    <source>
        <dbReference type="Proteomes" id="UP000295293"/>
    </source>
</evidence>
<proteinExistence type="predicted"/>
<dbReference type="AlphaFoldDB" id="A0A4R6Z0I0"/>
<keyword evidence="2" id="KW-0560">Oxidoreductase</keyword>
<keyword evidence="3" id="KW-1185">Reference proteome</keyword>
<dbReference type="SUPFAM" id="SSF49482">
    <property type="entry name" value="Aromatic compound dioxygenase"/>
    <property type="match status" value="1"/>
</dbReference>
<dbReference type="OrthoDB" id="9800887at2"/>
<dbReference type="EMBL" id="SNZH01000005">
    <property type="protein sequence ID" value="TDR45018.1"/>
    <property type="molecule type" value="Genomic_DNA"/>
</dbReference>
<comment type="caution">
    <text evidence="2">The sequence shown here is derived from an EMBL/GenBank/DDBJ whole genome shotgun (WGS) entry which is preliminary data.</text>
</comment>
<reference evidence="2 3" key="1">
    <citation type="submission" date="2019-03" db="EMBL/GenBank/DDBJ databases">
        <title>Genomic Encyclopedia of Type Strains, Phase IV (KMG-IV): sequencing the most valuable type-strain genomes for metagenomic binning, comparative biology and taxonomic classification.</title>
        <authorList>
            <person name="Goeker M."/>
        </authorList>
    </citation>
    <scope>NUCLEOTIDE SEQUENCE [LARGE SCALE GENOMIC DNA]</scope>
    <source>
        <strain evidence="2 3">DSM 21667</strain>
    </source>
</reference>
<accession>A0A4R6Z0I0</accession>
<dbReference type="RefSeq" id="WP_133818522.1">
    <property type="nucleotide sequence ID" value="NZ_SNZH01000005.1"/>
</dbReference>
<evidence type="ECO:0000313" key="2">
    <source>
        <dbReference type="EMBL" id="TDR45018.1"/>
    </source>
</evidence>
<organism evidence="2 3">
    <name type="scientific">Tahibacter aquaticus</name>
    <dbReference type="NCBI Taxonomy" id="520092"/>
    <lineage>
        <taxon>Bacteria</taxon>
        <taxon>Pseudomonadati</taxon>
        <taxon>Pseudomonadota</taxon>
        <taxon>Gammaproteobacteria</taxon>
        <taxon>Lysobacterales</taxon>
        <taxon>Rhodanobacteraceae</taxon>
        <taxon>Tahibacter</taxon>
    </lineage>
</organism>
<name>A0A4R6Z0I0_9GAMM</name>
<dbReference type="PANTHER" id="PTHR34315">
    <property type="match status" value="1"/>
</dbReference>
<feature type="domain" description="Intradiol ring-cleavage dioxygenases" evidence="1">
    <location>
        <begin position="102"/>
        <end position="175"/>
    </location>
</feature>
<dbReference type="GO" id="GO:0016702">
    <property type="term" value="F:oxidoreductase activity, acting on single donors with incorporation of molecular oxygen, incorporation of two atoms of oxygen"/>
    <property type="evidence" value="ECO:0007669"/>
    <property type="project" value="InterPro"/>
</dbReference>
<dbReference type="InterPro" id="IPR015889">
    <property type="entry name" value="Intradiol_dOase_core"/>
</dbReference>
<dbReference type="GO" id="GO:0008199">
    <property type="term" value="F:ferric iron binding"/>
    <property type="evidence" value="ECO:0007669"/>
    <property type="project" value="InterPro"/>
</dbReference>
<sequence length="280" mass="28778">MARRLSLPMLSDTHASLGETLAVLQQRELLRRRRFLLGSLGGAAALAALPLRSFGCALIPAETGGPYPGDGTNGPNVLTQSGIVRSDIRASFGSSGTAAAAGTLLTVRLKLVSTLAGCAPLQGLAVYIWHCNAAGGYSMYSSGVSGQNYLRGVQVSDAAGEVSFTSIFPGCYPGRWPHIHFEVYSSLAQAVSGSNAVRTSQLALPEASCRTVYAQSGSYSGSTQNLNGVSLNGDNVFGNDGGVLQLATTSGDNAAGWLSVLEVGVAAQPTDAIFANGFQS</sequence>
<dbReference type="Gene3D" id="2.60.130.10">
    <property type="entry name" value="Aromatic compound dioxygenase"/>
    <property type="match status" value="1"/>
</dbReference>
<dbReference type="Proteomes" id="UP000295293">
    <property type="component" value="Unassembled WGS sequence"/>
</dbReference>
<gene>
    <name evidence="2" type="ORF">DFR29_105201</name>
</gene>
<protein>
    <submittedName>
        <fullName evidence="2">Dioxygenase-like protein</fullName>
    </submittedName>
</protein>
<keyword evidence="2" id="KW-0223">Dioxygenase</keyword>